<protein>
    <submittedName>
        <fullName evidence="2">Smr/MutS family protein</fullName>
    </submittedName>
</protein>
<dbReference type="Proteomes" id="UP001214250">
    <property type="component" value="Chromosome 2"/>
</dbReference>
<gene>
    <name evidence="2" type="ORF">PQO03_13510</name>
</gene>
<dbReference type="RefSeq" id="WP_274153721.1">
    <property type="nucleotide sequence ID" value="NZ_CP117812.1"/>
</dbReference>
<dbReference type="PROSITE" id="PS50828">
    <property type="entry name" value="SMR"/>
    <property type="match status" value="1"/>
</dbReference>
<dbReference type="SUPFAM" id="SSF160443">
    <property type="entry name" value="SMR domain-like"/>
    <property type="match status" value="1"/>
</dbReference>
<name>A0ABY7VXL4_9BACT</name>
<keyword evidence="3" id="KW-1185">Reference proteome</keyword>
<sequence>MDKLDLHELTVDEAVKCFIPYYNARVADKLPFLLIHGYGSTGIGGKIMRRLRSILEDNKDKMKFTFGEEIDGNPGYTTIYPLKSMAIFTDLLGQEILAFCESPKIQDKIIGKFRKQGQPLILKTLKQLENQKLIKSGIKGIYKTWHAI</sequence>
<dbReference type="InterPro" id="IPR036063">
    <property type="entry name" value="Smr_dom_sf"/>
</dbReference>
<evidence type="ECO:0000313" key="2">
    <source>
        <dbReference type="EMBL" id="WDE98852.1"/>
    </source>
</evidence>
<feature type="domain" description="Smr" evidence="1">
    <location>
        <begin position="4"/>
        <end position="82"/>
    </location>
</feature>
<organism evidence="2 3">
    <name type="scientific">Lentisphaera profundi</name>
    <dbReference type="NCBI Taxonomy" id="1658616"/>
    <lineage>
        <taxon>Bacteria</taxon>
        <taxon>Pseudomonadati</taxon>
        <taxon>Lentisphaerota</taxon>
        <taxon>Lentisphaeria</taxon>
        <taxon>Lentisphaerales</taxon>
        <taxon>Lentisphaeraceae</taxon>
        <taxon>Lentisphaera</taxon>
    </lineage>
</organism>
<dbReference type="EMBL" id="CP117812">
    <property type="protein sequence ID" value="WDE98852.1"/>
    <property type="molecule type" value="Genomic_DNA"/>
</dbReference>
<accession>A0ABY7VXL4</accession>
<dbReference type="Gene3D" id="3.30.1370.110">
    <property type="match status" value="1"/>
</dbReference>
<dbReference type="InterPro" id="IPR002625">
    <property type="entry name" value="Smr_dom"/>
</dbReference>
<reference evidence="2 3" key="1">
    <citation type="submission" date="2023-02" db="EMBL/GenBank/DDBJ databases">
        <title>Genome sequence of Lentisphaera profundi SAORIC-696.</title>
        <authorList>
            <person name="Kim e."/>
            <person name="Cho J.-C."/>
            <person name="Choi A."/>
            <person name="Kang I."/>
        </authorList>
    </citation>
    <scope>NUCLEOTIDE SEQUENCE [LARGE SCALE GENOMIC DNA]</scope>
    <source>
        <strain evidence="2 3">SAORIC-696</strain>
    </source>
</reference>
<dbReference type="Pfam" id="PF01713">
    <property type="entry name" value="Smr"/>
    <property type="match status" value="1"/>
</dbReference>
<proteinExistence type="predicted"/>
<evidence type="ECO:0000313" key="3">
    <source>
        <dbReference type="Proteomes" id="UP001214250"/>
    </source>
</evidence>
<evidence type="ECO:0000259" key="1">
    <source>
        <dbReference type="PROSITE" id="PS50828"/>
    </source>
</evidence>